<sequence>MDVRPLRILLVANMITFLVVCVAFLVHVLGAGVYPDGVESWMDDNQWLMWTAAGVAVASALAVALLDPIVAPRGQGR</sequence>
<protein>
    <submittedName>
        <fullName evidence="1">Uncharacterized protein</fullName>
    </submittedName>
</protein>
<evidence type="ECO:0000313" key="1">
    <source>
        <dbReference type="EMBL" id="SDC43025.1"/>
    </source>
</evidence>
<organism evidence="1 2">
    <name type="scientific">Prauserella marina</name>
    <dbReference type="NCBI Taxonomy" id="530584"/>
    <lineage>
        <taxon>Bacteria</taxon>
        <taxon>Bacillati</taxon>
        <taxon>Actinomycetota</taxon>
        <taxon>Actinomycetes</taxon>
        <taxon>Pseudonocardiales</taxon>
        <taxon>Pseudonocardiaceae</taxon>
        <taxon>Prauserella</taxon>
    </lineage>
</organism>
<reference evidence="1 2" key="1">
    <citation type="submission" date="2016-10" db="EMBL/GenBank/DDBJ databases">
        <authorList>
            <person name="de Groot N.N."/>
        </authorList>
    </citation>
    <scope>NUCLEOTIDE SEQUENCE [LARGE SCALE GENOMIC DNA]</scope>
    <source>
        <strain evidence="1 2">CGMCC 4.5506</strain>
    </source>
</reference>
<keyword evidence="2" id="KW-1185">Reference proteome</keyword>
<dbReference type="STRING" id="530584.SAMN05421630_10272"/>
<accession>A0A222VKP2</accession>
<dbReference type="Proteomes" id="UP000199494">
    <property type="component" value="Unassembled WGS sequence"/>
</dbReference>
<name>A0A222VKP2_9PSEU</name>
<dbReference type="AlphaFoldDB" id="A0A222VKP2"/>
<proteinExistence type="predicted"/>
<dbReference type="EMBL" id="FMZE01000002">
    <property type="protein sequence ID" value="SDC43025.1"/>
    <property type="molecule type" value="Genomic_DNA"/>
</dbReference>
<dbReference type="KEGG" id="pmad:BAY61_05340"/>
<gene>
    <name evidence="1" type="ORF">SAMN05421630_10272</name>
</gene>
<dbReference type="RefSeq" id="WP_091799213.1">
    <property type="nucleotide sequence ID" value="NZ_CP016353.1"/>
</dbReference>
<evidence type="ECO:0000313" key="2">
    <source>
        <dbReference type="Proteomes" id="UP000199494"/>
    </source>
</evidence>
<dbReference type="OrthoDB" id="5198312at2"/>